<organism evidence="1 2">
    <name type="scientific">Clostridium sulfidigenes</name>
    <dbReference type="NCBI Taxonomy" id="318464"/>
    <lineage>
        <taxon>Bacteria</taxon>
        <taxon>Bacillati</taxon>
        <taxon>Bacillota</taxon>
        <taxon>Clostridia</taxon>
        <taxon>Eubacteriales</taxon>
        <taxon>Clostridiaceae</taxon>
        <taxon>Clostridium</taxon>
    </lineage>
</organism>
<proteinExistence type="predicted"/>
<gene>
    <name evidence="1" type="ORF">IO99_01680</name>
</gene>
<name>A0A084JIW2_9CLOT</name>
<sequence>MKFLVLACNAQLWACAGSKVVGRPQRHATSTLQSWRPMFVLWERYPRYGTGLNLHCGKRAMCRVACLE</sequence>
<comment type="caution">
    <text evidence="1">The sequence shown here is derived from an EMBL/GenBank/DDBJ whole genome shotgun (WGS) entry which is preliminary data.</text>
</comment>
<keyword evidence="2" id="KW-1185">Reference proteome</keyword>
<dbReference type="AlphaFoldDB" id="A0A084JIW2"/>
<dbReference type="Proteomes" id="UP000028542">
    <property type="component" value="Unassembled WGS sequence"/>
</dbReference>
<reference evidence="1 2" key="1">
    <citation type="submission" date="2014-07" db="EMBL/GenBank/DDBJ databases">
        <title>Draft genome of Clostridium sulfidigenes 113A isolated from sediments associated with methane hydrate from Krishna Godavari basin.</title>
        <authorList>
            <person name="Honkalas V.S."/>
            <person name="Dabir A.P."/>
            <person name="Arora P."/>
            <person name="Dhakephalkar P.K."/>
        </authorList>
    </citation>
    <scope>NUCLEOTIDE SEQUENCE [LARGE SCALE GENOMIC DNA]</scope>
    <source>
        <strain evidence="1 2">113A</strain>
    </source>
</reference>
<protein>
    <submittedName>
        <fullName evidence="1">Uncharacterized protein</fullName>
    </submittedName>
</protein>
<evidence type="ECO:0000313" key="2">
    <source>
        <dbReference type="Proteomes" id="UP000028542"/>
    </source>
</evidence>
<accession>A0A084JIW2</accession>
<evidence type="ECO:0000313" key="1">
    <source>
        <dbReference type="EMBL" id="KEZ88896.1"/>
    </source>
</evidence>
<dbReference type="EMBL" id="JPMD01000001">
    <property type="protein sequence ID" value="KEZ88896.1"/>
    <property type="molecule type" value="Genomic_DNA"/>
</dbReference>